<dbReference type="EMBL" id="MN739897">
    <property type="protein sequence ID" value="QHT76541.1"/>
    <property type="molecule type" value="Genomic_DNA"/>
</dbReference>
<proteinExistence type="predicted"/>
<reference evidence="1" key="1">
    <citation type="journal article" date="2020" name="Nature">
        <title>Giant virus diversity and host interactions through global metagenomics.</title>
        <authorList>
            <person name="Schulz F."/>
            <person name="Roux S."/>
            <person name="Paez-Espino D."/>
            <person name="Jungbluth S."/>
            <person name="Walsh D.A."/>
            <person name="Denef V.J."/>
            <person name="McMahon K.D."/>
            <person name="Konstantinidis K.T."/>
            <person name="Eloe-Fadrosh E.A."/>
            <person name="Kyrpides N.C."/>
            <person name="Woyke T."/>
        </authorList>
    </citation>
    <scope>NUCLEOTIDE SEQUENCE</scope>
    <source>
        <strain evidence="1">GVMAG-M-3300023179-82</strain>
    </source>
</reference>
<sequence>MSTTLDILLKNFYRSMTGLNGIITDVSNNTTFLGQVTINSGLYVSSRTIFNNLLTTNSNINIYNLLSKSYITTNNTMSISGITNINNMLTINSILNISGNATLYNNLLVSGPIILIGNNTINNQLNVMGIATLKTILSSIIQPINTDTLTINGNTINIGNNKSKIFIQGTSTYIGTTQLNTYDKFITLNINSSTYLGIDMGNNSGIQIMGTGGTGFIQSSNDGLNYLIQAPMAPNIGYIVTQQYNNNLLITGASTLQNDVSINSSLYISNISIIPNYITINKSLNVSGISIIYNNISLNSKLNISGDSIITNDISIINNLKISTKAILTNNTYINNNAFISDSIINGKLLLSSKISNNNNIIRGITTILSDLYVSGTSNIINILTVSSLTVIGTSIINNRVSIRTKLLASGKTIINSNISINSSLNISGSTFINSNVSLLSNINILGRMTAKLKNYNLNSAARIGGIPIGGLYRNGGIVVIRVNDVAPTIYLSGSSNLSIDLNTSYTDPGAYALTYNNNYILVYLTSISSYISNYSVNVLINGTSTLITNTSTLPYGNYTATYKATDPTGLIGYNYRSLNILYKLKLTKATFSASSFSTLFSIPGGGNCIGLSGIYYSGSTYVAIPNVTNSNGPQDANIWTSTDYYNWTCINIGSLSALSGISKPNIAQGDSLTCCAFGNGYLALNIQSNDTGNPYYFIYNISANTLTPFPSNGNNKWFNPTNLNNYCFYFMNGYIYSTDGNTFTQSITYLPYDMCEFNYVNGVYIIFLWNHSPNSIITYISSDRINWSFGTDLTQLLINNGIASPQSANARRAASNNSMCITSGYNYQGIASNSMFILYSTNGTNWTYVQLPYFPIRFDYVNWNNGNFSENDTMNFGGTLWTGNIWIVRFSMTLNVVPSGYVNPYGNQLNGFYFSQDGINWNVSTSVFYNGVPTNYSNNNGGITSTVANGKCIFPFSYTNMTTGLWYTS</sequence>
<dbReference type="AlphaFoldDB" id="A0A6C0H7J5"/>
<organism evidence="1">
    <name type="scientific">viral metagenome</name>
    <dbReference type="NCBI Taxonomy" id="1070528"/>
    <lineage>
        <taxon>unclassified sequences</taxon>
        <taxon>metagenomes</taxon>
        <taxon>organismal metagenomes</taxon>
    </lineage>
</organism>
<accession>A0A6C0H7J5</accession>
<name>A0A6C0H7J5_9ZZZZ</name>
<protein>
    <submittedName>
        <fullName evidence="1">Uncharacterized protein</fullName>
    </submittedName>
</protein>
<evidence type="ECO:0000313" key="1">
    <source>
        <dbReference type="EMBL" id="QHT76541.1"/>
    </source>
</evidence>